<feature type="domain" description="TonB-dependent receptor-like beta-barrel" evidence="12">
    <location>
        <begin position="260"/>
        <end position="711"/>
    </location>
</feature>
<keyword evidence="5" id="KW-0812">Transmembrane</keyword>
<dbReference type="Pfam" id="PF00593">
    <property type="entry name" value="TonB_dep_Rec_b-barrel"/>
    <property type="match status" value="1"/>
</dbReference>
<keyword evidence="8 11" id="KW-0798">TonB box</keyword>
<evidence type="ECO:0000256" key="5">
    <source>
        <dbReference type="ARBA" id="ARBA00022692"/>
    </source>
</evidence>
<evidence type="ECO:0000256" key="8">
    <source>
        <dbReference type="ARBA" id="ARBA00023077"/>
    </source>
</evidence>
<dbReference type="InterPro" id="IPR012910">
    <property type="entry name" value="Plug_dom"/>
</dbReference>
<evidence type="ECO:0000256" key="11">
    <source>
        <dbReference type="RuleBase" id="RU003357"/>
    </source>
</evidence>
<keyword evidence="2" id="KW-0813">Transport</keyword>
<dbReference type="Pfam" id="PF07715">
    <property type="entry name" value="Plug"/>
    <property type="match status" value="1"/>
</dbReference>
<keyword evidence="6" id="KW-0408">Iron</keyword>
<comment type="subcellular location">
    <subcellularLocation>
        <location evidence="1">Cell outer membrane</location>
        <topology evidence="1">Multi-pass membrane protein</topology>
    </subcellularLocation>
</comment>
<dbReference type="InterPro" id="IPR000531">
    <property type="entry name" value="Beta-barrel_TonB"/>
</dbReference>
<organism evidence="14 15">
    <name type="scientific">Spongiibacter thalassae</name>
    <dbReference type="NCBI Taxonomy" id="2721624"/>
    <lineage>
        <taxon>Bacteria</taxon>
        <taxon>Pseudomonadati</taxon>
        <taxon>Pseudomonadota</taxon>
        <taxon>Gammaproteobacteria</taxon>
        <taxon>Cellvibrionales</taxon>
        <taxon>Spongiibacteraceae</taxon>
        <taxon>Spongiibacter</taxon>
    </lineage>
</organism>
<dbReference type="RefSeq" id="WP_168450784.1">
    <property type="nucleotide sequence ID" value="NZ_JAAWWK010000004.1"/>
</dbReference>
<evidence type="ECO:0000256" key="10">
    <source>
        <dbReference type="ARBA" id="ARBA00023237"/>
    </source>
</evidence>
<gene>
    <name evidence="14" type="ORF">HCU74_12685</name>
</gene>
<evidence type="ECO:0000256" key="9">
    <source>
        <dbReference type="ARBA" id="ARBA00023136"/>
    </source>
</evidence>
<keyword evidence="14" id="KW-0675">Receptor</keyword>
<keyword evidence="7" id="KW-0406">Ion transport</keyword>
<dbReference type="Proteomes" id="UP000765845">
    <property type="component" value="Unassembled WGS sequence"/>
</dbReference>
<evidence type="ECO:0000256" key="4">
    <source>
        <dbReference type="ARBA" id="ARBA00022496"/>
    </source>
</evidence>
<feature type="domain" description="TonB-dependent receptor plug" evidence="13">
    <location>
        <begin position="51"/>
        <end position="163"/>
    </location>
</feature>
<sequence>MNNPHNRLFSTRLSIVAGLVLAYSDLGYAEPRKAPQIEEVLVTATKRTENLRDIPASIAHFSGAALEEQGKMNLAEFLQETPGVVINSATPGFMRISVRGIGIDNSPTATIPSPVGILVGDTSFTDPYIGSITPDLSAFDLASVEVLKGPQGTVFGGAALSGAVRYVLQDPHFEGVEARAFAQRTDVDHGGVATTSGVAVNIPLYKDTLAARVGYVKRAYPGLYDNRRSGEDDVNDGGGEQRRALVKWLPTDRMSLKLTYLDQDYEVDDAVFIADNREDRSLDDVLLDQPGNHDFSLASLELGYEFDTFSVMALSSKVSKNVYSFSDISATFASPPEGPGENQAIFLAFNHNGEATSHELRFQSSGDWWMDWIVGVYSYDYEMFFDIYVNTLRQQDVNDVLIPVLGTTGGDVAQETSVLYAFNNAIATEEAIFFDFSKTFWERLKVSAGARFYETVVEGGYTGYGALARAANNGQEVDIYEEILEDGVSPRYSVKYALTDEVSVYAQAAKGFRFGGIQTIPPSESEGVPSTYKSDKLWNYELGFRSTWFDNSLLLDAVVFEIDYKDPQIQQQTETTRLGFKNNVGGAESNGFEVSLKWVTPIVGLVLALDGGKVDAYTTEPFEDASGNMIAAGTQMPGAADSQYSASASYFSQAWGVDYNTYINYNYIGKSFGDLAQTEAVNDFATLNAGISLSMEQWRFKPQLAVNVTNIQDVTEPIGGSSRTLSTGEEQALFTLNAPRTLNARLSFEF</sequence>
<dbReference type="Gene3D" id="2.40.170.20">
    <property type="entry name" value="TonB-dependent receptor, beta-barrel domain"/>
    <property type="match status" value="1"/>
</dbReference>
<comment type="caution">
    <text evidence="14">The sequence shown here is derived from an EMBL/GenBank/DDBJ whole genome shotgun (WGS) entry which is preliminary data.</text>
</comment>
<evidence type="ECO:0000259" key="13">
    <source>
        <dbReference type="Pfam" id="PF07715"/>
    </source>
</evidence>
<keyword evidence="4" id="KW-0410">Iron transport</keyword>
<evidence type="ECO:0000256" key="7">
    <source>
        <dbReference type="ARBA" id="ARBA00023065"/>
    </source>
</evidence>
<dbReference type="PANTHER" id="PTHR32552:SF81">
    <property type="entry name" value="TONB-DEPENDENT OUTER MEMBRANE RECEPTOR"/>
    <property type="match status" value="1"/>
</dbReference>
<keyword evidence="10" id="KW-0998">Cell outer membrane</keyword>
<evidence type="ECO:0000259" key="12">
    <source>
        <dbReference type="Pfam" id="PF00593"/>
    </source>
</evidence>
<keyword evidence="9 11" id="KW-0472">Membrane</keyword>
<comment type="similarity">
    <text evidence="11">Belongs to the TonB-dependent receptor family.</text>
</comment>
<evidence type="ECO:0000313" key="15">
    <source>
        <dbReference type="Proteomes" id="UP000765845"/>
    </source>
</evidence>
<dbReference type="EMBL" id="JAAWWK010000004">
    <property type="protein sequence ID" value="NKI18264.1"/>
    <property type="molecule type" value="Genomic_DNA"/>
</dbReference>
<protein>
    <submittedName>
        <fullName evidence="14">TonB-dependent receptor</fullName>
    </submittedName>
</protein>
<dbReference type="SUPFAM" id="SSF56935">
    <property type="entry name" value="Porins"/>
    <property type="match status" value="1"/>
</dbReference>
<keyword evidence="15" id="KW-1185">Reference proteome</keyword>
<evidence type="ECO:0000313" key="14">
    <source>
        <dbReference type="EMBL" id="NKI18264.1"/>
    </source>
</evidence>
<dbReference type="InterPro" id="IPR036942">
    <property type="entry name" value="Beta-barrel_TonB_sf"/>
</dbReference>
<dbReference type="PANTHER" id="PTHR32552">
    <property type="entry name" value="FERRICHROME IRON RECEPTOR-RELATED"/>
    <property type="match status" value="1"/>
</dbReference>
<proteinExistence type="inferred from homology"/>
<name>A0ABX1GJA7_9GAMM</name>
<evidence type="ECO:0000256" key="3">
    <source>
        <dbReference type="ARBA" id="ARBA00022452"/>
    </source>
</evidence>
<accession>A0ABX1GJA7</accession>
<evidence type="ECO:0000256" key="6">
    <source>
        <dbReference type="ARBA" id="ARBA00023004"/>
    </source>
</evidence>
<evidence type="ECO:0000256" key="2">
    <source>
        <dbReference type="ARBA" id="ARBA00022448"/>
    </source>
</evidence>
<reference evidence="14 15" key="1">
    <citation type="submission" date="2020-04" db="EMBL/GenBank/DDBJ databases">
        <authorList>
            <person name="Yoon J."/>
        </authorList>
    </citation>
    <scope>NUCLEOTIDE SEQUENCE [LARGE SCALE GENOMIC DNA]</scope>
    <source>
        <strain evidence="14 15">KMU-166</strain>
    </source>
</reference>
<keyword evidence="3" id="KW-1134">Transmembrane beta strand</keyword>
<evidence type="ECO:0000256" key="1">
    <source>
        <dbReference type="ARBA" id="ARBA00004571"/>
    </source>
</evidence>
<dbReference type="InterPro" id="IPR039426">
    <property type="entry name" value="TonB-dep_rcpt-like"/>
</dbReference>